<evidence type="ECO:0000313" key="1">
    <source>
        <dbReference type="EMBL" id="CAD8648047.1"/>
    </source>
</evidence>
<accession>A0A7S0QM97</accession>
<dbReference type="EMBL" id="HBEZ01046001">
    <property type="protein sequence ID" value="CAD8648047.1"/>
    <property type="molecule type" value="Transcribed_RNA"/>
</dbReference>
<organism evidence="1">
    <name type="scientific">Cryptomonas curvata</name>
    <dbReference type="NCBI Taxonomy" id="233186"/>
    <lineage>
        <taxon>Eukaryota</taxon>
        <taxon>Cryptophyceae</taxon>
        <taxon>Cryptomonadales</taxon>
        <taxon>Cryptomonadaceae</taxon>
        <taxon>Cryptomonas</taxon>
    </lineage>
</organism>
<proteinExistence type="predicted"/>
<protein>
    <submittedName>
        <fullName evidence="1">Uncharacterized protein</fullName>
    </submittedName>
</protein>
<sequence>MNFWFESRFRKDFRAHDLRMRCPDSIHFQSVSGKVILHSENRNAQLLNASEIQGPMIHSTSSPLLLMFSPSSPIIVPSRLLSAVEVVPLPASATPIVIRRLSVREIVGIFSLHVVETSRLVKVGSLSVQSRGMFAVEILQHACDKAGTQKIFRANSLPNLQIWN</sequence>
<gene>
    <name evidence="1" type="ORF">CCUR1050_LOCUS25348</name>
</gene>
<reference evidence="1" key="1">
    <citation type="submission" date="2021-01" db="EMBL/GenBank/DDBJ databases">
        <authorList>
            <person name="Corre E."/>
            <person name="Pelletier E."/>
            <person name="Niang G."/>
            <person name="Scheremetjew M."/>
            <person name="Finn R."/>
            <person name="Kale V."/>
            <person name="Holt S."/>
            <person name="Cochrane G."/>
            <person name="Meng A."/>
            <person name="Brown T."/>
            <person name="Cohen L."/>
        </authorList>
    </citation>
    <scope>NUCLEOTIDE SEQUENCE</scope>
    <source>
        <strain evidence="1">CCAP979/52</strain>
    </source>
</reference>
<name>A0A7S0QM97_9CRYP</name>
<dbReference type="AlphaFoldDB" id="A0A7S0QM97"/>